<evidence type="ECO:0000256" key="3">
    <source>
        <dbReference type="ARBA" id="ARBA00023163"/>
    </source>
</evidence>
<feature type="DNA-binding region" description="H-T-H motif" evidence="4">
    <location>
        <begin position="24"/>
        <end position="43"/>
    </location>
</feature>
<evidence type="ECO:0000256" key="1">
    <source>
        <dbReference type="ARBA" id="ARBA00023015"/>
    </source>
</evidence>
<dbReference type="GO" id="GO:0000976">
    <property type="term" value="F:transcription cis-regulatory region binding"/>
    <property type="evidence" value="ECO:0007669"/>
    <property type="project" value="TreeGrafter"/>
</dbReference>
<keyword evidence="2 4" id="KW-0238">DNA-binding</keyword>
<dbReference type="AlphaFoldDB" id="H0R1C7"/>
<dbReference type="PROSITE" id="PS50977">
    <property type="entry name" value="HTH_TETR_2"/>
    <property type="match status" value="1"/>
</dbReference>
<name>H0R1C7_9ACTN</name>
<dbReference type="InterPro" id="IPR036271">
    <property type="entry name" value="Tet_transcr_reg_TetR-rel_C_sf"/>
</dbReference>
<proteinExistence type="predicted"/>
<dbReference type="PROSITE" id="PS01081">
    <property type="entry name" value="HTH_TETR_1"/>
    <property type="match status" value="1"/>
</dbReference>
<dbReference type="PANTHER" id="PTHR30055">
    <property type="entry name" value="HTH-TYPE TRANSCRIPTIONAL REGULATOR RUTR"/>
    <property type="match status" value="1"/>
</dbReference>
<feature type="domain" description="HTH tetR-type" evidence="5">
    <location>
        <begin position="1"/>
        <end position="61"/>
    </location>
</feature>
<dbReference type="Gene3D" id="1.10.357.10">
    <property type="entry name" value="Tetracycline Repressor, domain 2"/>
    <property type="match status" value="1"/>
</dbReference>
<dbReference type="InterPro" id="IPR001647">
    <property type="entry name" value="HTH_TetR"/>
</dbReference>
<dbReference type="InterPro" id="IPR050109">
    <property type="entry name" value="HTH-type_TetR-like_transc_reg"/>
</dbReference>
<dbReference type="SUPFAM" id="SSF46689">
    <property type="entry name" value="Homeodomain-like"/>
    <property type="match status" value="1"/>
</dbReference>
<reference evidence="6 7" key="1">
    <citation type="submission" date="2011-12" db="EMBL/GenBank/DDBJ databases">
        <title>Whole genome shotgun sequence of Gordonia effusa NBRC 100432.</title>
        <authorList>
            <person name="Yoshida I."/>
            <person name="Takarada H."/>
            <person name="Hosoyama A."/>
            <person name="Tsuchikane K."/>
            <person name="Katsumata H."/>
            <person name="Yamazaki S."/>
            <person name="Fujita N."/>
        </authorList>
    </citation>
    <scope>NUCLEOTIDE SEQUENCE [LARGE SCALE GENOMIC DNA]</scope>
    <source>
        <strain evidence="6 7">NBRC 100432</strain>
    </source>
</reference>
<dbReference type="EMBL" id="BAEH01000069">
    <property type="protein sequence ID" value="GAB18878.1"/>
    <property type="molecule type" value="Genomic_DNA"/>
</dbReference>
<dbReference type="Proteomes" id="UP000035034">
    <property type="component" value="Unassembled WGS sequence"/>
</dbReference>
<evidence type="ECO:0000256" key="4">
    <source>
        <dbReference type="PROSITE-ProRule" id="PRU00335"/>
    </source>
</evidence>
<evidence type="ECO:0000259" key="5">
    <source>
        <dbReference type="PROSITE" id="PS50977"/>
    </source>
</evidence>
<protein>
    <submittedName>
        <fullName evidence="6">Putative TetR family transcriptional regulator</fullName>
    </submittedName>
</protein>
<dbReference type="SUPFAM" id="SSF48498">
    <property type="entry name" value="Tetracyclin repressor-like, C-terminal domain"/>
    <property type="match status" value="1"/>
</dbReference>
<keyword evidence="3" id="KW-0804">Transcription</keyword>
<keyword evidence="7" id="KW-1185">Reference proteome</keyword>
<organism evidence="6 7">
    <name type="scientific">Gordonia effusa NBRC 100432</name>
    <dbReference type="NCBI Taxonomy" id="1077974"/>
    <lineage>
        <taxon>Bacteria</taxon>
        <taxon>Bacillati</taxon>
        <taxon>Actinomycetota</taxon>
        <taxon>Actinomycetes</taxon>
        <taxon>Mycobacteriales</taxon>
        <taxon>Gordoniaceae</taxon>
        <taxon>Gordonia</taxon>
    </lineage>
</organism>
<dbReference type="RefSeq" id="WP_007318214.1">
    <property type="nucleotide sequence ID" value="NZ_BAEH01000069.1"/>
</dbReference>
<dbReference type="PANTHER" id="PTHR30055:SF234">
    <property type="entry name" value="HTH-TYPE TRANSCRIPTIONAL REGULATOR BETI"/>
    <property type="match status" value="1"/>
</dbReference>
<keyword evidence="1" id="KW-0805">Transcription regulation</keyword>
<evidence type="ECO:0000256" key="2">
    <source>
        <dbReference type="ARBA" id="ARBA00023125"/>
    </source>
</evidence>
<dbReference type="PRINTS" id="PR00455">
    <property type="entry name" value="HTHTETR"/>
</dbReference>
<dbReference type="GO" id="GO:0003700">
    <property type="term" value="F:DNA-binding transcription factor activity"/>
    <property type="evidence" value="ECO:0007669"/>
    <property type="project" value="TreeGrafter"/>
</dbReference>
<evidence type="ECO:0000313" key="7">
    <source>
        <dbReference type="Proteomes" id="UP000035034"/>
    </source>
</evidence>
<gene>
    <name evidence="6" type="ORF">GOEFS_069_00040</name>
</gene>
<evidence type="ECO:0000313" key="6">
    <source>
        <dbReference type="EMBL" id="GAB18878.1"/>
    </source>
</evidence>
<accession>H0R1C7</accession>
<dbReference type="Pfam" id="PF00440">
    <property type="entry name" value="TetR_N"/>
    <property type="match status" value="1"/>
</dbReference>
<dbReference type="InterPro" id="IPR023772">
    <property type="entry name" value="DNA-bd_HTH_TetR-type_CS"/>
</dbReference>
<dbReference type="eggNOG" id="COG1309">
    <property type="taxonomic scope" value="Bacteria"/>
</dbReference>
<sequence>MTTRTALMRAAADAIEATGYDAASVASIIDRADVTKGALYHHFPSKAALARALVDDQFAPVLTRPTVDGEPLLHIAEVTLNAVQALVGEPEFRAAFGLVVDRPRPEVGDITWPLSEWRRVLAELFASAGEQGDLVADADPAVEAALVVTFVVGQFSISRSIGNYDDILPTLLQFWITTINRVAVAEKRGQSVVAWQQLVNDVDLTKRSQNSAEPMG</sequence>
<comment type="caution">
    <text evidence="6">The sequence shown here is derived from an EMBL/GenBank/DDBJ whole genome shotgun (WGS) entry which is preliminary data.</text>
</comment>
<dbReference type="InterPro" id="IPR009057">
    <property type="entry name" value="Homeodomain-like_sf"/>
</dbReference>